<sequence>MDWRDHDINLHTNPTLGEQPSPADTTPPDPDPDPDWAPPELDRATPPPEPTTEPPIAQPAPKPPPPVIQPTPQQDHPPRLKLGPLGLTGVASLVGGAASIGAGGIMMSLPALNYDLDPRRVGAGILVAGSITTALSIAAIIVDTTLLERRRQRQRVHVGADVSASQASLSISGRF</sequence>
<reference evidence="3 4" key="1">
    <citation type="submission" date="2014-12" db="EMBL/GenBank/DDBJ databases">
        <title>Genome assembly of Enhygromyxa salina DSM 15201.</title>
        <authorList>
            <person name="Sharma G."/>
            <person name="Subramanian S."/>
        </authorList>
    </citation>
    <scope>NUCLEOTIDE SEQUENCE [LARGE SCALE GENOMIC DNA]</scope>
    <source>
        <strain evidence="3 4">DSM 15201</strain>
    </source>
</reference>
<dbReference type="EMBL" id="JMCC02000157">
    <property type="protein sequence ID" value="KIG12005.1"/>
    <property type="molecule type" value="Genomic_DNA"/>
</dbReference>
<feature type="transmembrane region" description="Helical" evidence="2">
    <location>
        <begin position="121"/>
        <end position="147"/>
    </location>
</feature>
<keyword evidence="2" id="KW-1133">Transmembrane helix</keyword>
<evidence type="ECO:0000256" key="2">
    <source>
        <dbReference type="SAM" id="Phobius"/>
    </source>
</evidence>
<accession>A0A0C2CQL0</accession>
<name>A0A0C2CQL0_9BACT</name>
<keyword evidence="2" id="KW-0472">Membrane</keyword>
<protein>
    <submittedName>
        <fullName evidence="3">Uncharacterized protein</fullName>
    </submittedName>
</protein>
<feature type="region of interest" description="Disordered" evidence="1">
    <location>
        <begin position="1"/>
        <end position="83"/>
    </location>
</feature>
<proteinExistence type="predicted"/>
<evidence type="ECO:0000313" key="3">
    <source>
        <dbReference type="EMBL" id="KIG12005.1"/>
    </source>
</evidence>
<dbReference type="RefSeq" id="WP_146662492.1">
    <property type="nucleotide sequence ID" value="NZ_JMCC02000157.1"/>
</dbReference>
<keyword evidence="2" id="KW-0812">Transmembrane</keyword>
<evidence type="ECO:0000256" key="1">
    <source>
        <dbReference type="SAM" id="MobiDB-lite"/>
    </source>
</evidence>
<gene>
    <name evidence="3" type="ORF">DB30_02123</name>
</gene>
<feature type="compositionally biased region" description="Pro residues" evidence="1">
    <location>
        <begin position="45"/>
        <end position="69"/>
    </location>
</feature>
<organism evidence="3 4">
    <name type="scientific">Enhygromyxa salina</name>
    <dbReference type="NCBI Taxonomy" id="215803"/>
    <lineage>
        <taxon>Bacteria</taxon>
        <taxon>Pseudomonadati</taxon>
        <taxon>Myxococcota</taxon>
        <taxon>Polyangia</taxon>
        <taxon>Nannocystales</taxon>
        <taxon>Nannocystaceae</taxon>
        <taxon>Enhygromyxa</taxon>
    </lineage>
</organism>
<dbReference type="Proteomes" id="UP000031599">
    <property type="component" value="Unassembled WGS sequence"/>
</dbReference>
<comment type="caution">
    <text evidence="3">The sequence shown here is derived from an EMBL/GenBank/DDBJ whole genome shotgun (WGS) entry which is preliminary data.</text>
</comment>
<evidence type="ECO:0000313" key="4">
    <source>
        <dbReference type="Proteomes" id="UP000031599"/>
    </source>
</evidence>
<dbReference type="AlphaFoldDB" id="A0A0C2CQL0"/>
<feature type="transmembrane region" description="Helical" evidence="2">
    <location>
        <begin position="85"/>
        <end position="109"/>
    </location>
</feature>